<gene>
    <name evidence="3" type="ORF">HC248_01083</name>
</gene>
<evidence type="ECO:0000313" key="3">
    <source>
        <dbReference type="EMBL" id="QJC55800.1"/>
    </source>
</evidence>
<evidence type="ECO:0000313" key="4">
    <source>
        <dbReference type="Proteomes" id="UP000502041"/>
    </source>
</evidence>
<name>A0A6H2H7J1_9BURK</name>
<keyword evidence="1" id="KW-0812">Transmembrane</keyword>
<dbReference type="EMBL" id="CP051461">
    <property type="protein sequence ID" value="QJC55800.1"/>
    <property type="molecule type" value="Genomic_DNA"/>
</dbReference>
<keyword evidence="1" id="KW-0472">Membrane</keyword>
<feature type="domain" description="DUF1468" evidence="2">
    <location>
        <begin position="30"/>
        <end position="170"/>
    </location>
</feature>
<dbReference type="InterPro" id="IPR009936">
    <property type="entry name" value="DUF1468"/>
</dbReference>
<feature type="transmembrane region" description="Helical" evidence="1">
    <location>
        <begin position="59"/>
        <end position="79"/>
    </location>
</feature>
<dbReference type="KEGG" id="pvac:HC248_01083"/>
<feature type="transmembrane region" description="Helical" evidence="1">
    <location>
        <begin position="27"/>
        <end position="47"/>
    </location>
</feature>
<protein>
    <recommendedName>
        <fullName evidence="2">DUF1468 domain-containing protein</fullName>
    </recommendedName>
</protein>
<dbReference type="AlphaFoldDB" id="A0A6H2H7J1"/>
<evidence type="ECO:0000256" key="1">
    <source>
        <dbReference type="SAM" id="Phobius"/>
    </source>
</evidence>
<dbReference type="Proteomes" id="UP000502041">
    <property type="component" value="Chromosome"/>
</dbReference>
<feature type="transmembrane region" description="Helical" evidence="1">
    <location>
        <begin position="107"/>
        <end position="135"/>
    </location>
</feature>
<dbReference type="Pfam" id="PF07331">
    <property type="entry name" value="TctB"/>
    <property type="match status" value="1"/>
</dbReference>
<reference evidence="3 4" key="1">
    <citation type="submission" date="2020-04" db="EMBL/GenBank/DDBJ databases">
        <title>Complete genome of a Psychrophilic, Marine, Gas Vacuolate Bacterium Polaromonas vacuolata KCTC 22033T.</title>
        <authorList>
            <person name="Hwang K."/>
            <person name="Kim K.M."/>
        </authorList>
    </citation>
    <scope>NUCLEOTIDE SEQUENCE [LARGE SCALE GENOMIC DNA]</scope>
    <source>
        <strain evidence="3 4">KCTC 22033</strain>
    </source>
</reference>
<keyword evidence="1" id="KW-1133">Transmembrane helix</keyword>
<feature type="transmembrane region" description="Helical" evidence="1">
    <location>
        <begin position="147"/>
        <end position="165"/>
    </location>
</feature>
<proteinExistence type="predicted"/>
<accession>A0A6H2H7J1</accession>
<organism evidence="3 4">
    <name type="scientific">Polaromonas vacuolata</name>
    <dbReference type="NCBI Taxonomy" id="37448"/>
    <lineage>
        <taxon>Bacteria</taxon>
        <taxon>Pseudomonadati</taxon>
        <taxon>Pseudomonadota</taxon>
        <taxon>Betaproteobacteria</taxon>
        <taxon>Burkholderiales</taxon>
        <taxon>Comamonadaceae</taxon>
        <taxon>Polaromonas</taxon>
    </lineage>
</organism>
<sequence length="177" mass="18363">MNTTATTTHHPAAADAAKINAKFKKDYYGGALMVFVGCSAAYAATGYKLGTLGRMGPGFFPTALGVLLALIGLMIAASARTDAGKPAGPVIPGHAAGIPDMRGGICIVVAILAFLFLGHYCGLVPAAFAITFISALGDRNNTLKQSALISLAMVVVAAVVFSWALHMQMPLFSWEFK</sequence>
<keyword evidence="4" id="KW-1185">Reference proteome</keyword>
<evidence type="ECO:0000259" key="2">
    <source>
        <dbReference type="Pfam" id="PF07331"/>
    </source>
</evidence>